<evidence type="ECO:0000313" key="3">
    <source>
        <dbReference type="Proteomes" id="UP000319210"/>
    </source>
</evidence>
<name>A0A4Y3QZL7_STRCI</name>
<protein>
    <recommendedName>
        <fullName evidence="4">Proline rich protein membrane protein</fullName>
    </recommendedName>
</protein>
<dbReference type="RefSeq" id="WP_030891779.1">
    <property type="nucleotide sequence ID" value="NZ_BJMM01000010.1"/>
</dbReference>
<organism evidence="2 3">
    <name type="scientific">Streptomyces cacaoi</name>
    <dbReference type="NCBI Taxonomy" id="1898"/>
    <lineage>
        <taxon>Bacteria</taxon>
        <taxon>Bacillati</taxon>
        <taxon>Actinomycetota</taxon>
        <taxon>Actinomycetes</taxon>
        <taxon>Kitasatosporales</taxon>
        <taxon>Streptomycetaceae</taxon>
        <taxon>Streptomyces</taxon>
    </lineage>
</organism>
<reference evidence="2 3" key="1">
    <citation type="submission" date="2019-06" db="EMBL/GenBank/DDBJ databases">
        <title>Whole genome shotgun sequence of Streptomyces cacaoi subsp. cacaoi NBRC 12748.</title>
        <authorList>
            <person name="Hosoyama A."/>
            <person name="Uohara A."/>
            <person name="Ohji S."/>
            <person name="Ichikawa N."/>
        </authorList>
    </citation>
    <scope>NUCLEOTIDE SEQUENCE [LARGE SCALE GENOMIC DNA]</scope>
    <source>
        <strain evidence="2 3">NBRC 12748</strain>
    </source>
</reference>
<proteinExistence type="predicted"/>
<feature type="transmembrane region" description="Helical" evidence="1">
    <location>
        <begin position="35"/>
        <end position="55"/>
    </location>
</feature>
<keyword evidence="1" id="KW-0812">Transmembrane</keyword>
<dbReference type="AlphaFoldDB" id="A0A4Y3QZL7"/>
<comment type="caution">
    <text evidence="2">The sequence shown here is derived from an EMBL/GenBank/DDBJ whole genome shotgun (WGS) entry which is preliminary data.</text>
</comment>
<accession>A0A4Y3QZL7</accession>
<evidence type="ECO:0000313" key="2">
    <source>
        <dbReference type="EMBL" id="GEB50087.1"/>
    </source>
</evidence>
<dbReference type="Proteomes" id="UP000319210">
    <property type="component" value="Unassembled WGS sequence"/>
</dbReference>
<evidence type="ECO:0008006" key="4">
    <source>
        <dbReference type="Google" id="ProtNLM"/>
    </source>
</evidence>
<sequence>MPDLIPHSQPPPRFPLLWWRHRHSPLLRPTDRLRAALGLVTAAAVLLTAPALALWTASVAQHRFQQTAHQQARDLHRVAATLLEGSPHHPEPGSDEARHTRYPARVRWTDATGRTRTGTADVPGGLPAGATVDLWTDDTGALTAPPMQPGEIRNRALGWSLGAAVATVLTGFLAYTVGCRRLDRRNLASWDEQWTAVGPRWSSPG</sequence>
<dbReference type="OrthoDB" id="4322330at2"/>
<dbReference type="PANTHER" id="PTHR42305:SF1">
    <property type="entry name" value="MEMBRANE PROTEIN RV1733C-RELATED"/>
    <property type="match status" value="1"/>
</dbReference>
<evidence type="ECO:0000256" key="1">
    <source>
        <dbReference type="SAM" id="Phobius"/>
    </source>
</evidence>
<keyword evidence="3" id="KW-1185">Reference proteome</keyword>
<keyword evidence="1" id="KW-1133">Transmembrane helix</keyword>
<dbReference type="EMBL" id="BJMM01000010">
    <property type="protein sequence ID" value="GEB50087.1"/>
    <property type="molecule type" value="Genomic_DNA"/>
</dbReference>
<dbReference type="InterPro" id="IPR039708">
    <property type="entry name" value="MT1774/Rv1733c-like"/>
</dbReference>
<keyword evidence="1" id="KW-0472">Membrane</keyword>
<gene>
    <name evidence="2" type="ORF">SCA03_26380</name>
</gene>
<dbReference type="PANTHER" id="PTHR42305">
    <property type="entry name" value="MEMBRANE PROTEIN RV1733C-RELATED"/>
    <property type="match status" value="1"/>
</dbReference>
<feature type="transmembrane region" description="Helical" evidence="1">
    <location>
        <begin position="156"/>
        <end position="177"/>
    </location>
</feature>